<gene>
    <name evidence="2" type="primary">istA</name>
    <name evidence="2" type="ORF">VXC91_23810</name>
</gene>
<organism evidence="2 3">
    <name type="scientific">Streptomyces chiangmaiensis</name>
    <dbReference type="NCBI Taxonomy" id="766497"/>
    <lineage>
        <taxon>Bacteria</taxon>
        <taxon>Bacillati</taxon>
        <taxon>Actinomycetota</taxon>
        <taxon>Actinomycetes</taxon>
        <taxon>Kitasatosporales</taxon>
        <taxon>Streptomycetaceae</taxon>
        <taxon>Streptomyces</taxon>
    </lineage>
</organism>
<name>A0ABU7FM89_9ACTN</name>
<dbReference type="SUPFAM" id="SSF53098">
    <property type="entry name" value="Ribonuclease H-like"/>
    <property type="match status" value="1"/>
</dbReference>
<dbReference type="Gene3D" id="3.30.420.10">
    <property type="entry name" value="Ribonuclease H-like superfamily/Ribonuclease H"/>
    <property type="match status" value="1"/>
</dbReference>
<reference evidence="2" key="1">
    <citation type="submission" date="2024-01" db="EMBL/GenBank/DDBJ databases">
        <title>First draft genome sequence data of TA4-1, the type strain of Gram-positive actinobacterium Streptomyces chiangmaiensis.</title>
        <authorList>
            <person name="Yasawong M."/>
            <person name="Nantapong N."/>
        </authorList>
    </citation>
    <scope>NUCLEOTIDE SEQUENCE</scope>
    <source>
        <strain evidence="2">TA4-1</strain>
    </source>
</reference>
<proteinExistence type="predicted"/>
<feature type="domain" description="Integrase catalytic" evidence="1">
    <location>
        <begin position="145"/>
        <end position="324"/>
    </location>
</feature>
<dbReference type="PANTHER" id="PTHR35004">
    <property type="entry name" value="TRANSPOSASE RV3428C-RELATED"/>
    <property type="match status" value="1"/>
</dbReference>
<dbReference type="EMBL" id="JAYWVC010000089">
    <property type="protein sequence ID" value="MED7824933.1"/>
    <property type="molecule type" value="Genomic_DNA"/>
</dbReference>
<evidence type="ECO:0000313" key="2">
    <source>
        <dbReference type="EMBL" id="MED7824933.1"/>
    </source>
</evidence>
<dbReference type="PANTHER" id="PTHR35004:SF6">
    <property type="entry name" value="TRANSPOSASE"/>
    <property type="match status" value="1"/>
</dbReference>
<evidence type="ECO:0000259" key="1">
    <source>
        <dbReference type="PROSITE" id="PS50994"/>
    </source>
</evidence>
<dbReference type="InterPro" id="IPR001584">
    <property type="entry name" value="Integrase_cat-core"/>
</dbReference>
<dbReference type="InterPro" id="IPR012337">
    <property type="entry name" value="RNaseH-like_sf"/>
</dbReference>
<comment type="caution">
    <text evidence="2">The sequence shown here is derived from an EMBL/GenBank/DDBJ whole genome shotgun (WGS) entry which is preliminary data.</text>
</comment>
<sequence length="530" mass="58223">MVFLIASLSARRPLRPVCWCLRASAVGRRGPVTKSDREIMEILEAYDLTGTVWSAAALAGHDPKTVKRYVEARASGRNPYEREPRPKMIDAFLEKVEEWVEQSKATIRADVVHGKLVKMGYRGSARSTRRAVNAAKTAWKAGKRRTYRPWIPEPGRWLQFDWGEGPRIAGRRTWLFCAWLSWSRFRVVIPVWDCTLGTLVACLDTTLRRIGGAPTYVLTDNAKTVTVEHIAGIPVRHPQMVAAGRHYGCQVVSCVPYDPESKGGAEATVRIAKADLVPTNANLLPAYDSFAELADACRTWCDAVNLRRHRATGQIPADRLDIERTTLHVLPLEPLALALGEERLVGSDRTISFNSVRYSTPPGYTGAKVWCRVVGEELSITARTNSGDLSEIWRHQLSTPGVPQIIDEHYPDHPDGRSVHQPRLQPRSEAEIAFVGIGPGASRWLKEAGPAGATRIRAKMARAVELATVLGNDKVDQALGLAATAGRFADGDLLSILGHIADSKPAGEVVRADEAHSVQNGTIGWQALGQ</sequence>
<keyword evidence="3" id="KW-1185">Reference proteome</keyword>
<evidence type="ECO:0000313" key="3">
    <source>
        <dbReference type="Proteomes" id="UP001333996"/>
    </source>
</evidence>
<dbReference type="PROSITE" id="PS50994">
    <property type="entry name" value="INTEGRASE"/>
    <property type="match status" value="1"/>
</dbReference>
<dbReference type="Proteomes" id="UP001333996">
    <property type="component" value="Unassembled WGS sequence"/>
</dbReference>
<protein>
    <submittedName>
        <fullName evidence="2">IS21 family transposase</fullName>
    </submittedName>
</protein>
<dbReference type="NCBIfam" id="NF033546">
    <property type="entry name" value="transpos_IS21"/>
    <property type="match status" value="1"/>
</dbReference>
<dbReference type="InterPro" id="IPR036397">
    <property type="entry name" value="RNaseH_sf"/>
</dbReference>
<accession>A0ABU7FM89</accession>